<evidence type="ECO:0000313" key="2">
    <source>
        <dbReference type="EMBL" id="CAL1579440.1"/>
    </source>
</evidence>
<evidence type="ECO:0000256" key="1">
    <source>
        <dbReference type="SAM" id="MobiDB-lite"/>
    </source>
</evidence>
<gene>
    <name evidence="2" type="ORF">KC01_LOCUS10495</name>
</gene>
<dbReference type="AlphaFoldDB" id="A0AAV2JPI3"/>
<organism evidence="2 3">
    <name type="scientific">Knipowitschia caucasica</name>
    <name type="common">Caucasian dwarf goby</name>
    <name type="synonym">Pomatoschistus caucasicus</name>
    <dbReference type="NCBI Taxonomy" id="637954"/>
    <lineage>
        <taxon>Eukaryota</taxon>
        <taxon>Metazoa</taxon>
        <taxon>Chordata</taxon>
        <taxon>Craniata</taxon>
        <taxon>Vertebrata</taxon>
        <taxon>Euteleostomi</taxon>
        <taxon>Actinopterygii</taxon>
        <taxon>Neopterygii</taxon>
        <taxon>Teleostei</taxon>
        <taxon>Neoteleostei</taxon>
        <taxon>Acanthomorphata</taxon>
        <taxon>Gobiaria</taxon>
        <taxon>Gobiiformes</taxon>
        <taxon>Gobioidei</taxon>
        <taxon>Gobiidae</taxon>
        <taxon>Gobiinae</taxon>
        <taxon>Knipowitschia</taxon>
    </lineage>
</organism>
<keyword evidence="3" id="KW-1185">Reference proteome</keyword>
<accession>A0AAV2JPI3</accession>
<protein>
    <submittedName>
        <fullName evidence="2">Uncharacterized protein</fullName>
    </submittedName>
</protein>
<dbReference type="Proteomes" id="UP001497482">
    <property type="component" value="Chromosome 14"/>
</dbReference>
<proteinExistence type="predicted"/>
<reference evidence="2 3" key="1">
    <citation type="submission" date="2024-04" db="EMBL/GenBank/DDBJ databases">
        <authorList>
            <person name="Waldvogel A.-M."/>
            <person name="Schoenle A."/>
        </authorList>
    </citation>
    <scope>NUCLEOTIDE SEQUENCE [LARGE SCALE GENOMIC DNA]</scope>
</reference>
<evidence type="ECO:0000313" key="3">
    <source>
        <dbReference type="Proteomes" id="UP001497482"/>
    </source>
</evidence>
<name>A0AAV2JPI3_KNICA</name>
<feature type="compositionally biased region" description="Polar residues" evidence="1">
    <location>
        <begin position="30"/>
        <end position="48"/>
    </location>
</feature>
<sequence>MRLLETSDEVQMAEVSGSASHNQNVDRGESTLTRPQESRTATTSNTEVSESHSGDMSAPVTPQEHVSSPQITEGWKIEPDPTEAVKIFKQDILQKYSTGKPISLTIDLGDSAEDRERAILSFYKMAHVEWASPLICTLKGDPAIGDGVTRHIFATIMSKLQFGFDISFAPGGTLFFFEGEKDHLTLSTSRFLLESDFVVVAGRMIGGGCWINYFSMLSLEEPPNKSSTYDEA</sequence>
<feature type="region of interest" description="Disordered" evidence="1">
    <location>
        <begin position="1"/>
        <end position="76"/>
    </location>
</feature>
<dbReference type="EMBL" id="OZ035836">
    <property type="protein sequence ID" value="CAL1579440.1"/>
    <property type="molecule type" value="Genomic_DNA"/>
</dbReference>